<comment type="caution">
    <text evidence="2">The sequence shown here is derived from an EMBL/GenBank/DDBJ whole genome shotgun (WGS) entry which is preliminary data.</text>
</comment>
<sequence length="173" mass="18826">MRIPSNANSCPLLLLPITGIEERSGRLALKRSRPGDHGTSTRMPRGGPRSLHPSRIGRNVNAPRKSRPRGALSNSDRAVRSPVVGIGREESDEERRPDDPRGIRVALDRRIEGRRESGERGSLARRLASSDVTTSRARSSRRDGGEEVATAERTRSKGRRAAVESGGGVEGHQ</sequence>
<dbReference type="EMBL" id="AGNL01004662">
    <property type="protein sequence ID" value="EJK73240.1"/>
    <property type="molecule type" value="Genomic_DNA"/>
</dbReference>
<feature type="compositionally biased region" description="Basic and acidic residues" evidence="1">
    <location>
        <begin position="140"/>
        <end position="155"/>
    </location>
</feature>
<accession>K0T6H3</accession>
<feature type="region of interest" description="Disordered" evidence="1">
    <location>
        <begin position="25"/>
        <end position="173"/>
    </location>
</feature>
<dbReference type="Proteomes" id="UP000266841">
    <property type="component" value="Unassembled WGS sequence"/>
</dbReference>
<protein>
    <submittedName>
        <fullName evidence="2">Uncharacterized protein</fullName>
    </submittedName>
</protein>
<evidence type="ECO:0000256" key="1">
    <source>
        <dbReference type="SAM" id="MobiDB-lite"/>
    </source>
</evidence>
<reference evidence="2 3" key="1">
    <citation type="journal article" date="2012" name="Genome Biol.">
        <title>Genome and low-iron response of an oceanic diatom adapted to chronic iron limitation.</title>
        <authorList>
            <person name="Lommer M."/>
            <person name="Specht M."/>
            <person name="Roy A.S."/>
            <person name="Kraemer L."/>
            <person name="Andreson R."/>
            <person name="Gutowska M.A."/>
            <person name="Wolf J."/>
            <person name="Bergner S.V."/>
            <person name="Schilhabel M.B."/>
            <person name="Klostermeier U.C."/>
            <person name="Beiko R.G."/>
            <person name="Rosenstiel P."/>
            <person name="Hippler M."/>
            <person name="Laroche J."/>
        </authorList>
    </citation>
    <scope>NUCLEOTIDE SEQUENCE [LARGE SCALE GENOMIC DNA]</scope>
    <source>
        <strain evidence="2 3">CCMP1005</strain>
    </source>
</reference>
<dbReference type="AlphaFoldDB" id="K0T6H3"/>
<organism evidence="2 3">
    <name type="scientific">Thalassiosira oceanica</name>
    <name type="common">Marine diatom</name>
    <dbReference type="NCBI Taxonomy" id="159749"/>
    <lineage>
        <taxon>Eukaryota</taxon>
        <taxon>Sar</taxon>
        <taxon>Stramenopiles</taxon>
        <taxon>Ochrophyta</taxon>
        <taxon>Bacillariophyta</taxon>
        <taxon>Coscinodiscophyceae</taxon>
        <taxon>Thalassiosirophycidae</taxon>
        <taxon>Thalassiosirales</taxon>
        <taxon>Thalassiosiraceae</taxon>
        <taxon>Thalassiosira</taxon>
    </lineage>
</organism>
<feature type="compositionally biased region" description="Basic and acidic residues" evidence="1">
    <location>
        <begin position="87"/>
        <end position="119"/>
    </location>
</feature>
<proteinExistence type="predicted"/>
<evidence type="ECO:0000313" key="3">
    <source>
        <dbReference type="Proteomes" id="UP000266841"/>
    </source>
</evidence>
<evidence type="ECO:0000313" key="2">
    <source>
        <dbReference type="EMBL" id="EJK73240.1"/>
    </source>
</evidence>
<keyword evidence="3" id="KW-1185">Reference proteome</keyword>
<gene>
    <name evidence="2" type="ORF">THAOC_05147</name>
</gene>
<name>K0T6H3_THAOC</name>